<feature type="compositionally biased region" description="Basic and acidic residues" evidence="1">
    <location>
        <begin position="338"/>
        <end position="350"/>
    </location>
</feature>
<dbReference type="EMBL" id="JANKHO010000131">
    <property type="protein sequence ID" value="KAJ3514722.1"/>
    <property type="molecule type" value="Genomic_DNA"/>
</dbReference>
<dbReference type="OrthoDB" id="79367at2759"/>
<name>A0A9W8KCI0_9AGAR</name>
<dbReference type="Gene3D" id="1.25.40.90">
    <property type="match status" value="1"/>
</dbReference>
<dbReference type="AlphaFoldDB" id="A0A9W8KCI0"/>
<accession>A0A9W8KCI0</accession>
<organism evidence="3 4">
    <name type="scientific">Agrocybe chaxingu</name>
    <dbReference type="NCBI Taxonomy" id="84603"/>
    <lineage>
        <taxon>Eukaryota</taxon>
        <taxon>Fungi</taxon>
        <taxon>Dikarya</taxon>
        <taxon>Basidiomycota</taxon>
        <taxon>Agaricomycotina</taxon>
        <taxon>Agaricomycetes</taxon>
        <taxon>Agaricomycetidae</taxon>
        <taxon>Agaricales</taxon>
        <taxon>Agaricineae</taxon>
        <taxon>Strophariaceae</taxon>
        <taxon>Agrocybe</taxon>
    </lineage>
</organism>
<feature type="compositionally biased region" description="Low complexity" evidence="1">
    <location>
        <begin position="441"/>
        <end position="453"/>
    </location>
</feature>
<feature type="compositionally biased region" description="Low complexity" evidence="1">
    <location>
        <begin position="133"/>
        <end position="146"/>
    </location>
</feature>
<dbReference type="PROSITE" id="PS51391">
    <property type="entry name" value="CID"/>
    <property type="match status" value="1"/>
</dbReference>
<feature type="compositionally biased region" description="Pro residues" evidence="1">
    <location>
        <begin position="395"/>
        <end position="418"/>
    </location>
</feature>
<dbReference type="InterPro" id="IPR006569">
    <property type="entry name" value="CID_dom"/>
</dbReference>
<evidence type="ECO:0000313" key="3">
    <source>
        <dbReference type="EMBL" id="KAJ3514722.1"/>
    </source>
</evidence>
<feature type="region of interest" description="Disordered" evidence="1">
    <location>
        <begin position="127"/>
        <end position="158"/>
    </location>
</feature>
<feature type="compositionally biased region" description="Polar residues" evidence="1">
    <location>
        <begin position="230"/>
        <end position="244"/>
    </location>
</feature>
<feature type="compositionally biased region" description="Basic and acidic residues" evidence="1">
    <location>
        <begin position="247"/>
        <end position="259"/>
    </location>
</feature>
<keyword evidence="4" id="KW-1185">Reference proteome</keyword>
<dbReference type="SUPFAM" id="SSF48464">
    <property type="entry name" value="ENTH/VHS domain"/>
    <property type="match status" value="1"/>
</dbReference>
<feature type="region of interest" description="Disordered" evidence="1">
    <location>
        <begin position="230"/>
        <end position="459"/>
    </location>
</feature>
<evidence type="ECO:0000256" key="1">
    <source>
        <dbReference type="SAM" id="MobiDB-lite"/>
    </source>
</evidence>
<feature type="compositionally biased region" description="Basic and acidic residues" evidence="1">
    <location>
        <begin position="267"/>
        <end position="316"/>
    </location>
</feature>
<feature type="compositionally biased region" description="Basic and acidic residues" evidence="1">
    <location>
        <begin position="371"/>
        <end position="385"/>
    </location>
</feature>
<gene>
    <name evidence="3" type="ORF">NLJ89_g2215</name>
</gene>
<dbReference type="InterPro" id="IPR008942">
    <property type="entry name" value="ENTH_VHS"/>
</dbReference>
<sequence>MASLEASPPEFETILKEVVNAKRLSASKMTQLTDLAMKNMDNDTQLVSILYRTHKSLSTTTSKISSLYIFDALSRAAKHHSSKYGITGDIYTHPGNSATFLLKITGVVEGLFQDMVASALEPKAIATDPRINSSTTQTPSQSSSIPPSGPNHSPPVPVASLDAQAALLALLTQAAGNTLVPQIAAAAIGAPASQLDAAQLAVIQQLAHTAASVPSVSQSLPLAEPVNVQKFPSSSDVNGSSRSPPSFRDEPPKMARSDQSHSGYRSPETDIRPNPHVDERDNARGRYRDGFRSRGRGDRFGRNWDDRDRDRYRNSEKNASPLRGRGGRSRSRSPPSRYGDRRGPRFDSPRRLQNASPPSWQPDTSASRPLEQGKDEFGRDIRPESPKSPVTNHQSPPPPFPISPVQPKPTPSVDPRLPPTLTQSPMHDSETDDNSVSPLITANTSSDTSSAAAGAQPPFAEQGMDGFNLAAFDYTSPASWEALGKRWQVTHGYLPSTEQLMQEEGWEEEEFSEVEVEVEEGTNTAVPEISRKGLESMEAVLMPLTLLCSAEARKKTLGRI</sequence>
<evidence type="ECO:0000313" key="4">
    <source>
        <dbReference type="Proteomes" id="UP001148786"/>
    </source>
</evidence>
<protein>
    <recommendedName>
        <fullName evidence="2">CID domain-containing protein</fullName>
    </recommendedName>
</protein>
<feature type="compositionally biased region" description="Polar residues" evidence="1">
    <location>
        <begin position="351"/>
        <end position="367"/>
    </location>
</feature>
<proteinExistence type="predicted"/>
<reference evidence="3" key="1">
    <citation type="submission" date="2022-07" db="EMBL/GenBank/DDBJ databases">
        <title>Genome Sequence of Agrocybe chaxingu.</title>
        <authorList>
            <person name="Buettner E."/>
        </authorList>
    </citation>
    <scope>NUCLEOTIDE SEQUENCE</scope>
    <source>
        <strain evidence="3">MP-N11</strain>
    </source>
</reference>
<dbReference type="Proteomes" id="UP001148786">
    <property type="component" value="Unassembled WGS sequence"/>
</dbReference>
<comment type="caution">
    <text evidence="3">The sequence shown here is derived from an EMBL/GenBank/DDBJ whole genome shotgun (WGS) entry which is preliminary data.</text>
</comment>
<feature type="domain" description="CID" evidence="2">
    <location>
        <begin position="3"/>
        <end position="175"/>
    </location>
</feature>
<feature type="compositionally biased region" description="Pro residues" evidence="1">
    <location>
        <begin position="147"/>
        <end position="157"/>
    </location>
</feature>
<evidence type="ECO:0000259" key="2">
    <source>
        <dbReference type="PROSITE" id="PS51391"/>
    </source>
</evidence>